<reference evidence="2" key="1">
    <citation type="journal article" date="2014" name="Int. J. Syst. Evol. Microbiol.">
        <title>Complete genome sequence of Corynebacterium casei LMG S-19264T (=DSM 44701T), isolated from a smear-ripened cheese.</title>
        <authorList>
            <consortium name="US DOE Joint Genome Institute (JGI-PGF)"/>
            <person name="Walter F."/>
            <person name="Albersmeier A."/>
            <person name="Kalinowski J."/>
            <person name="Ruckert C."/>
        </authorList>
    </citation>
    <scope>NUCLEOTIDE SEQUENCE</scope>
    <source>
        <strain evidence="2">CGMCC 1.12754</strain>
    </source>
</reference>
<accession>A0A917M7N9</accession>
<reference evidence="2" key="2">
    <citation type="submission" date="2020-09" db="EMBL/GenBank/DDBJ databases">
        <authorList>
            <person name="Sun Q."/>
            <person name="Zhou Y."/>
        </authorList>
    </citation>
    <scope>NUCLEOTIDE SEQUENCE</scope>
    <source>
        <strain evidence="2">CGMCC 1.12754</strain>
    </source>
</reference>
<dbReference type="Gene3D" id="3.40.710.10">
    <property type="entry name" value="DD-peptidase/beta-lactamase superfamily"/>
    <property type="match status" value="1"/>
</dbReference>
<proteinExistence type="predicted"/>
<evidence type="ECO:0000313" key="2">
    <source>
        <dbReference type="EMBL" id="GGG82754.1"/>
    </source>
</evidence>
<dbReference type="EMBL" id="BMFR01000015">
    <property type="protein sequence ID" value="GGG82754.1"/>
    <property type="molecule type" value="Genomic_DNA"/>
</dbReference>
<dbReference type="Proteomes" id="UP000622860">
    <property type="component" value="Unassembled WGS sequence"/>
</dbReference>
<organism evidence="2 3">
    <name type="scientific">Virgibacillus oceani</name>
    <dbReference type="NCBI Taxonomy" id="1479511"/>
    <lineage>
        <taxon>Bacteria</taxon>
        <taxon>Bacillati</taxon>
        <taxon>Bacillota</taxon>
        <taxon>Bacilli</taxon>
        <taxon>Bacillales</taxon>
        <taxon>Bacillaceae</taxon>
        <taxon>Virgibacillus</taxon>
    </lineage>
</organism>
<dbReference type="InterPro" id="IPR001466">
    <property type="entry name" value="Beta-lactam-related"/>
</dbReference>
<gene>
    <name evidence="2" type="ORF">GCM10011398_30370</name>
</gene>
<sequence>MKITKNINKNFMPVLDSVTNTYNQVICSGAAIIVIHNDKIVLEEYLGSQSTHGNARPVQEDTQFHVASVRKSYIGFAVASAVYYGYINSIDDSVFT</sequence>
<evidence type="ECO:0000313" key="3">
    <source>
        <dbReference type="Proteomes" id="UP000622860"/>
    </source>
</evidence>
<dbReference type="AlphaFoldDB" id="A0A917M7N9"/>
<feature type="domain" description="Beta-lactamase-related" evidence="1">
    <location>
        <begin position="28"/>
        <end position="85"/>
    </location>
</feature>
<protein>
    <recommendedName>
        <fullName evidence="1">Beta-lactamase-related domain-containing protein</fullName>
    </recommendedName>
</protein>
<comment type="caution">
    <text evidence="2">The sequence shown here is derived from an EMBL/GenBank/DDBJ whole genome shotgun (WGS) entry which is preliminary data.</text>
</comment>
<keyword evidence="3" id="KW-1185">Reference proteome</keyword>
<dbReference type="InterPro" id="IPR012338">
    <property type="entry name" value="Beta-lactam/transpept-like"/>
</dbReference>
<evidence type="ECO:0000259" key="1">
    <source>
        <dbReference type="Pfam" id="PF00144"/>
    </source>
</evidence>
<dbReference type="SUPFAM" id="SSF56601">
    <property type="entry name" value="beta-lactamase/transpeptidase-like"/>
    <property type="match status" value="1"/>
</dbReference>
<dbReference type="Pfam" id="PF00144">
    <property type="entry name" value="Beta-lactamase"/>
    <property type="match status" value="1"/>
</dbReference>
<name>A0A917M7N9_9BACI</name>